<comment type="caution">
    <text evidence="2">The sequence shown here is derived from an EMBL/GenBank/DDBJ whole genome shotgun (WGS) entry which is preliminary data.</text>
</comment>
<keyword evidence="1" id="KW-0472">Membrane</keyword>
<dbReference type="PROSITE" id="PS51257">
    <property type="entry name" value="PROKAR_LIPOPROTEIN"/>
    <property type="match status" value="1"/>
</dbReference>
<proteinExistence type="predicted"/>
<dbReference type="Proteomes" id="UP000033731">
    <property type="component" value="Unassembled WGS sequence"/>
</dbReference>
<dbReference type="AlphaFoldDB" id="A0A0F4VKY2"/>
<reference evidence="2 3" key="1">
    <citation type="journal article" date="2015" name="Phytopathology">
        <title>Genomes of Candidatus Liberibacter solanacearum haplotype A from New Zealand and the USA suggest significant genome plasticity in the species.</title>
        <authorList>
            <person name="Thompson S.M."/>
            <person name="Johnson C.P."/>
            <person name="Lu A.Y."/>
            <person name="Frampton R.A."/>
            <person name="Sullivan K.L."/>
            <person name="Fiers M.W."/>
            <person name="Crowhurst R.N."/>
            <person name="Pitman A.R."/>
            <person name="Scott I."/>
            <person name="Gudmestad N.C."/>
            <person name="Smith G.R."/>
        </authorList>
    </citation>
    <scope>NUCLEOTIDE SEQUENCE [LARGE SCALE GENOMIC DNA]</scope>
    <source>
        <strain evidence="2 3">LsoNZ1</strain>
    </source>
</reference>
<protein>
    <recommendedName>
        <fullName evidence="4">LPS-assembly lipoprotein</fullName>
    </recommendedName>
</protein>
<evidence type="ECO:0000313" key="2">
    <source>
        <dbReference type="EMBL" id="KJZ82148.1"/>
    </source>
</evidence>
<keyword evidence="1" id="KW-1133">Transmembrane helix</keyword>
<name>A0A0F4VKY2_9HYPH</name>
<keyword evidence="1" id="KW-0812">Transmembrane</keyword>
<keyword evidence="3" id="KW-1185">Reference proteome</keyword>
<evidence type="ECO:0000256" key="1">
    <source>
        <dbReference type="SAM" id="Phobius"/>
    </source>
</evidence>
<dbReference type="PATRIC" id="fig|556287.8.peg.886"/>
<gene>
    <name evidence="2" type="ORF">DJ66_0883</name>
</gene>
<dbReference type="EMBL" id="JMTK01000002">
    <property type="protein sequence ID" value="KJZ82148.1"/>
    <property type="molecule type" value="Genomic_DNA"/>
</dbReference>
<dbReference type="Gene3D" id="3.30.160.150">
    <property type="entry name" value="Lipoprotein like domain"/>
    <property type="match status" value="1"/>
</dbReference>
<evidence type="ECO:0000313" key="3">
    <source>
        <dbReference type="Proteomes" id="UP000033731"/>
    </source>
</evidence>
<sequence>MLSKKIYIASIISILSSCFFLVSCDYKIYPLYYSKNKDNTTYINPIKISVSSKDNIQEIYRNLNFLTSAILTKNKYQLNVNVISNTENSIYNIFFNNIGRIVLKANYSLKELSRGKILYKNRTVVTSLYSFTNQNFAKMRTIKNTETKAIKELAENIHIDIVSFIKNVDQ</sequence>
<accession>A0A0F4VKY2</accession>
<feature type="transmembrane region" description="Helical" evidence="1">
    <location>
        <begin position="6"/>
        <end position="26"/>
    </location>
</feature>
<evidence type="ECO:0008006" key="4">
    <source>
        <dbReference type="Google" id="ProtNLM"/>
    </source>
</evidence>
<organism evidence="2 3">
    <name type="scientific">Candidatus Liberibacter solanacearum</name>
    <dbReference type="NCBI Taxonomy" id="556287"/>
    <lineage>
        <taxon>Bacteria</taxon>
        <taxon>Pseudomonadati</taxon>
        <taxon>Pseudomonadota</taxon>
        <taxon>Alphaproteobacteria</taxon>
        <taxon>Hyphomicrobiales</taxon>
        <taxon>Rhizobiaceae</taxon>
        <taxon>Liberibacter</taxon>
    </lineage>
</organism>